<dbReference type="InterPro" id="IPR039527">
    <property type="entry name" value="PIGG/GPI7"/>
</dbReference>
<dbReference type="InterPro" id="IPR017850">
    <property type="entry name" value="Alkaline_phosphatase_core_sf"/>
</dbReference>
<dbReference type="Proteomes" id="UP000285301">
    <property type="component" value="Unassembled WGS sequence"/>
</dbReference>
<feature type="non-terminal residue" evidence="1">
    <location>
        <position position="165"/>
    </location>
</feature>
<keyword evidence="2" id="KW-1185">Reference proteome</keyword>
<accession>A0A443QUN7</accession>
<protein>
    <submittedName>
        <fullName evidence="1">GPI ethanolamine phosphate transferase 2-like isoform X2</fullName>
    </submittedName>
</protein>
<proteinExistence type="predicted"/>
<comment type="caution">
    <text evidence="1">The sequence shown here is derived from an EMBL/GenBank/DDBJ whole genome shotgun (WGS) entry which is preliminary data.</text>
</comment>
<sequence length="165" mass="19081">MFCTHGIIFYLYGLFSLNELDLVNSELEQDYFRNTSDQLKKIENFCRNISENEAPLFQKMIFIVIDALRMDSVSSFDDRTSMPFVTGLINDVKAMQFISEARAPTVTMSRIKAMMSGTLPAFVDVMLNFNAIRFKGDSFIEQSWKHEKKIIFVGDNTWLQLFPDS</sequence>
<keyword evidence="1" id="KW-0808">Transferase</keyword>
<evidence type="ECO:0000313" key="1">
    <source>
        <dbReference type="EMBL" id="RWS06739.1"/>
    </source>
</evidence>
<dbReference type="Gene3D" id="3.40.720.10">
    <property type="entry name" value="Alkaline Phosphatase, subunit A"/>
    <property type="match status" value="1"/>
</dbReference>
<organism evidence="1 2">
    <name type="scientific">Dinothrombium tinctorium</name>
    <dbReference type="NCBI Taxonomy" id="1965070"/>
    <lineage>
        <taxon>Eukaryota</taxon>
        <taxon>Metazoa</taxon>
        <taxon>Ecdysozoa</taxon>
        <taxon>Arthropoda</taxon>
        <taxon>Chelicerata</taxon>
        <taxon>Arachnida</taxon>
        <taxon>Acari</taxon>
        <taxon>Acariformes</taxon>
        <taxon>Trombidiformes</taxon>
        <taxon>Prostigmata</taxon>
        <taxon>Anystina</taxon>
        <taxon>Parasitengona</taxon>
        <taxon>Trombidioidea</taxon>
        <taxon>Trombidiidae</taxon>
        <taxon>Dinothrombium</taxon>
    </lineage>
</organism>
<dbReference type="EMBL" id="NCKU01003912">
    <property type="protein sequence ID" value="RWS06739.1"/>
    <property type="molecule type" value="Genomic_DNA"/>
</dbReference>
<gene>
    <name evidence="1" type="ORF">B4U79_18246</name>
</gene>
<name>A0A443QUN7_9ACAR</name>
<dbReference type="GO" id="GO:0006506">
    <property type="term" value="P:GPI anchor biosynthetic process"/>
    <property type="evidence" value="ECO:0007669"/>
    <property type="project" value="InterPro"/>
</dbReference>
<dbReference type="GO" id="GO:0051267">
    <property type="term" value="F:CP2 mannose-ethanolamine phosphotransferase activity"/>
    <property type="evidence" value="ECO:0007669"/>
    <property type="project" value="TreeGrafter"/>
</dbReference>
<dbReference type="OrthoDB" id="272139at2759"/>
<dbReference type="STRING" id="1965070.A0A443QUN7"/>
<dbReference type="PANTHER" id="PTHR23072:SF0">
    <property type="entry name" value="GPI ETHANOLAMINE PHOSPHATE TRANSFERASE 2"/>
    <property type="match status" value="1"/>
</dbReference>
<dbReference type="AlphaFoldDB" id="A0A443QUN7"/>
<dbReference type="PANTHER" id="PTHR23072">
    <property type="entry name" value="PHOSPHATIDYLINOSITOL GLYCAN-RELATED"/>
    <property type="match status" value="1"/>
</dbReference>
<dbReference type="SUPFAM" id="SSF53649">
    <property type="entry name" value="Alkaline phosphatase-like"/>
    <property type="match status" value="1"/>
</dbReference>
<evidence type="ECO:0000313" key="2">
    <source>
        <dbReference type="Proteomes" id="UP000285301"/>
    </source>
</evidence>
<reference evidence="1 2" key="1">
    <citation type="journal article" date="2018" name="Gigascience">
        <title>Genomes of trombidid mites reveal novel predicted allergens and laterally-transferred genes associated with secondary metabolism.</title>
        <authorList>
            <person name="Dong X."/>
            <person name="Chaisiri K."/>
            <person name="Xia D."/>
            <person name="Armstrong S.D."/>
            <person name="Fang Y."/>
            <person name="Donnelly M.J."/>
            <person name="Kadowaki T."/>
            <person name="McGarry J.W."/>
            <person name="Darby A.C."/>
            <person name="Makepeace B.L."/>
        </authorList>
    </citation>
    <scope>NUCLEOTIDE SEQUENCE [LARGE SCALE GENOMIC DNA]</scope>
    <source>
        <strain evidence="1">UoL-WK</strain>
    </source>
</reference>
<dbReference type="GO" id="GO:0005789">
    <property type="term" value="C:endoplasmic reticulum membrane"/>
    <property type="evidence" value="ECO:0007669"/>
    <property type="project" value="TreeGrafter"/>
</dbReference>